<keyword evidence="4" id="KW-1185">Reference proteome</keyword>
<dbReference type="InterPro" id="IPR050712">
    <property type="entry name" value="NAD(P)H-dep_reductase"/>
</dbReference>
<reference evidence="3 4" key="1">
    <citation type="journal article" date="2019" name="Int. J. Syst. Evol. Microbiol.">
        <title>The Global Catalogue of Microorganisms (GCM) 10K type strain sequencing project: providing services to taxonomists for standard genome sequencing and annotation.</title>
        <authorList>
            <consortium name="The Broad Institute Genomics Platform"/>
            <consortium name="The Broad Institute Genome Sequencing Center for Infectious Disease"/>
            <person name="Wu L."/>
            <person name="Ma J."/>
        </authorList>
    </citation>
    <scope>NUCLEOTIDE SEQUENCE [LARGE SCALE GENOMIC DNA]</scope>
    <source>
        <strain evidence="3 4">JCM 14718</strain>
    </source>
</reference>
<name>A0ABN2GZC5_9ACTN</name>
<dbReference type="Gene3D" id="3.40.50.360">
    <property type="match status" value="1"/>
</dbReference>
<feature type="region of interest" description="Disordered" evidence="1">
    <location>
        <begin position="1"/>
        <end position="20"/>
    </location>
</feature>
<sequence>MGAGQPVRVLGIGGSTRPDSTSERALRIAMAAAEEAGLTTEFITGRALILPIYDTEVNVRSGEAAAFVAAVRRADALIVASPGYHGTLSGLMKNALDYVEDTRLDPRPYLDGLPVGCIAVAHGWQATVSTLTSVRTVVHALRGWPSPLGATVNAAAGVFDKTGELIDDTVRFQLETVGVQVAEFALARRLAAQARGESFRERPDRAS</sequence>
<dbReference type="InterPro" id="IPR029039">
    <property type="entry name" value="Flavoprotein-like_sf"/>
</dbReference>
<dbReference type="PANTHER" id="PTHR30543:SF21">
    <property type="entry name" value="NAD(P)H-DEPENDENT FMN REDUCTASE LOT6"/>
    <property type="match status" value="1"/>
</dbReference>
<dbReference type="PANTHER" id="PTHR30543">
    <property type="entry name" value="CHROMATE REDUCTASE"/>
    <property type="match status" value="1"/>
</dbReference>
<organism evidence="3 4">
    <name type="scientific">Fodinicola feengrottensis</name>
    <dbReference type="NCBI Taxonomy" id="435914"/>
    <lineage>
        <taxon>Bacteria</taxon>
        <taxon>Bacillati</taxon>
        <taxon>Actinomycetota</taxon>
        <taxon>Actinomycetes</taxon>
        <taxon>Mycobacteriales</taxon>
        <taxon>Fodinicola</taxon>
    </lineage>
</organism>
<comment type="caution">
    <text evidence="3">The sequence shown here is derived from an EMBL/GenBank/DDBJ whole genome shotgun (WGS) entry which is preliminary data.</text>
</comment>
<evidence type="ECO:0000313" key="3">
    <source>
        <dbReference type="EMBL" id="GAA1679395.1"/>
    </source>
</evidence>
<feature type="domain" description="NADPH-dependent FMN reductase-like" evidence="2">
    <location>
        <begin position="8"/>
        <end position="147"/>
    </location>
</feature>
<dbReference type="InterPro" id="IPR005025">
    <property type="entry name" value="FMN_Rdtase-like_dom"/>
</dbReference>
<evidence type="ECO:0000256" key="1">
    <source>
        <dbReference type="SAM" id="MobiDB-lite"/>
    </source>
</evidence>
<evidence type="ECO:0000313" key="4">
    <source>
        <dbReference type="Proteomes" id="UP001500618"/>
    </source>
</evidence>
<protein>
    <submittedName>
        <fullName evidence="3">NAD(P)H-dependent oxidoreductase</fullName>
    </submittedName>
</protein>
<dbReference type="SUPFAM" id="SSF52218">
    <property type="entry name" value="Flavoproteins"/>
    <property type="match status" value="1"/>
</dbReference>
<proteinExistence type="predicted"/>
<dbReference type="RefSeq" id="WP_163567768.1">
    <property type="nucleotide sequence ID" value="NZ_BAAANY010000009.1"/>
</dbReference>
<dbReference type="Pfam" id="PF03358">
    <property type="entry name" value="FMN_red"/>
    <property type="match status" value="1"/>
</dbReference>
<dbReference type="Proteomes" id="UP001500618">
    <property type="component" value="Unassembled WGS sequence"/>
</dbReference>
<accession>A0ABN2GZC5</accession>
<dbReference type="EMBL" id="BAAANY010000009">
    <property type="protein sequence ID" value="GAA1679395.1"/>
    <property type="molecule type" value="Genomic_DNA"/>
</dbReference>
<evidence type="ECO:0000259" key="2">
    <source>
        <dbReference type="Pfam" id="PF03358"/>
    </source>
</evidence>
<gene>
    <name evidence="3" type="ORF">GCM10009765_30760</name>
</gene>